<dbReference type="RefSeq" id="WP_064509969.1">
    <property type="nucleotide sequence ID" value="NZ_JAYFSN010000025.1"/>
</dbReference>
<comment type="caution">
    <text evidence="2">The sequence shown here is derived from an EMBL/GenBank/DDBJ whole genome shotgun (WGS) entry which is preliminary data.</text>
</comment>
<evidence type="ECO:0000313" key="2">
    <source>
        <dbReference type="EMBL" id="OAG66564.1"/>
    </source>
</evidence>
<gene>
    <name evidence="2" type="ORF">A7D17_21120</name>
    <name evidence="1" type="ORF">VB146_18615</name>
</gene>
<dbReference type="AlphaFoldDB" id="A0A1A9M7T1"/>
<dbReference type="Proteomes" id="UP000077659">
    <property type="component" value="Unassembled WGS sequence"/>
</dbReference>
<dbReference type="OrthoDB" id="7010307at2"/>
<accession>A0A1A9M7T1</accession>
<proteinExistence type="predicted"/>
<dbReference type="STRING" id="1843580.A7D17_21120"/>
<name>A0A1A9M7T1_9XANT</name>
<organism evidence="2 3">
    <name type="scientific">Xanthomonas floridensis</name>
    <dbReference type="NCBI Taxonomy" id="1843580"/>
    <lineage>
        <taxon>Bacteria</taxon>
        <taxon>Pseudomonadati</taxon>
        <taxon>Pseudomonadota</taxon>
        <taxon>Gammaproteobacteria</taxon>
        <taxon>Lysobacterales</taxon>
        <taxon>Lysobacteraceae</taxon>
        <taxon>Xanthomonas</taxon>
    </lineage>
</organism>
<sequence length="105" mass="11795">MAARRQGNRVTRQPVQLLVAIEGFDLWSSPWTFLDTVRAAPPLDADDRRLLDALWAVACHAEHWTTTCTLQTGTAAAETALAQRYAWLSPLACRQLARAASYQWR</sequence>
<keyword evidence="4" id="KW-1185">Reference proteome</keyword>
<protein>
    <submittedName>
        <fullName evidence="2">Uncharacterized protein</fullName>
    </submittedName>
</protein>
<dbReference type="EMBL" id="LXNG01000027">
    <property type="protein sequence ID" value="OAG66564.1"/>
    <property type="molecule type" value="Genomic_DNA"/>
</dbReference>
<dbReference type="EMBL" id="JAYFSO010000028">
    <property type="protein sequence ID" value="MEA5125824.1"/>
    <property type="molecule type" value="Genomic_DNA"/>
</dbReference>
<reference evidence="1 4" key="2">
    <citation type="submission" date="2023-12" db="EMBL/GenBank/DDBJ databases">
        <title>Genome sequencing of Xanthomonas floridensis.</title>
        <authorList>
            <person name="Greer S."/>
            <person name="Harrison J."/>
            <person name="Grant M."/>
            <person name="Vicente J."/>
            <person name="Studholme D."/>
        </authorList>
    </citation>
    <scope>NUCLEOTIDE SEQUENCE [LARGE SCALE GENOMIC DNA]</scope>
    <source>
        <strain evidence="1 4">WHRI 8848</strain>
    </source>
</reference>
<reference evidence="2 3" key="1">
    <citation type="submission" date="2016-05" db="EMBL/GenBank/DDBJ databases">
        <title>Pathogenic, phenotypic and molecular characterisation of Xanthomonas nasturtii sp. nov. and Xanthomonas floridensis sp. nov., new species of Xanthomonas associated with watercress production in Florida.</title>
        <authorList>
            <person name="Vicente J.G."/>
            <person name="Rothwell S."/>
            <person name="Holub E.B."/>
            <person name="Studholme D.J."/>
        </authorList>
    </citation>
    <scope>NUCLEOTIDE SEQUENCE [LARGE SCALE GENOMIC DNA]</scope>
    <source>
        <strain evidence="2 3">WHRI 8848</strain>
    </source>
</reference>
<evidence type="ECO:0000313" key="3">
    <source>
        <dbReference type="Proteomes" id="UP000077659"/>
    </source>
</evidence>
<dbReference type="Proteomes" id="UP001303614">
    <property type="component" value="Unassembled WGS sequence"/>
</dbReference>
<evidence type="ECO:0000313" key="4">
    <source>
        <dbReference type="Proteomes" id="UP001303614"/>
    </source>
</evidence>
<evidence type="ECO:0000313" key="1">
    <source>
        <dbReference type="EMBL" id="MEA5125824.1"/>
    </source>
</evidence>